<dbReference type="InterPro" id="IPR017853">
    <property type="entry name" value="GH"/>
</dbReference>
<reference evidence="6 7" key="1">
    <citation type="journal article" date="2018" name="PLoS ONE">
        <title>The draft genome of Kipferlia bialata reveals reductive genome evolution in fornicate parasites.</title>
        <authorList>
            <person name="Tanifuji G."/>
            <person name="Takabayashi S."/>
            <person name="Kume K."/>
            <person name="Takagi M."/>
            <person name="Nakayama T."/>
            <person name="Kamikawa R."/>
            <person name="Inagaki Y."/>
            <person name="Hashimoto T."/>
        </authorList>
    </citation>
    <scope>NUCLEOTIDE SEQUENCE [LARGE SCALE GENOMIC DNA]</scope>
    <source>
        <strain evidence="6">NY0173</strain>
    </source>
</reference>
<evidence type="ECO:0000256" key="1">
    <source>
        <dbReference type="ARBA" id="ARBA00001231"/>
    </source>
</evidence>
<dbReference type="GO" id="GO:0016020">
    <property type="term" value="C:membrane"/>
    <property type="evidence" value="ECO:0007669"/>
    <property type="project" value="TreeGrafter"/>
</dbReference>
<dbReference type="InterPro" id="IPR025705">
    <property type="entry name" value="Beta_hexosaminidase_sua/sub"/>
</dbReference>
<evidence type="ECO:0000313" key="7">
    <source>
        <dbReference type="Proteomes" id="UP000265618"/>
    </source>
</evidence>
<organism evidence="6 7">
    <name type="scientific">Kipferlia bialata</name>
    <dbReference type="NCBI Taxonomy" id="797122"/>
    <lineage>
        <taxon>Eukaryota</taxon>
        <taxon>Metamonada</taxon>
        <taxon>Carpediemonas-like organisms</taxon>
        <taxon>Kipferlia</taxon>
    </lineage>
</organism>
<dbReference type="GO" id="GO:0004563">
    <property type="term" value="F:beta-N-acetylhexosaminidase activity"/>
    <property type="evidence" value="ECO:0007669"/>
    <property type="project" value="UniProtKB-EC"/>
</dbReference>
<comment type="caution">
    <text evidence="6">The sequence shown here is derived from an EMBL/GenBank/DDBJ whole genome shotgun (WGS) entry which is preliminary data.</text>
</comment>
<dbReference type="AlphaFoldDB" id="A0A9K3GID5"/>
<sequence length="193" mass="21713">MAAHDISDVHGLWRYFTQTLNTVMPEGVTQVVWQETFQNGNPIPLDTIVQSWEDQATLGDIVKAGYRGLLSGGWYLDKQIPGYPTHYLFADTWQNFYSNEPTAGLDLDEHEEALILGGEVPMWGEAIDAANIDSWIWPRAAAVAERLWSQKEVSDIDVAIPRLADFRCQLVMAGVRSGPVHPDHPCPGEEMYW</sequence>
<dbReference type="Pfam" id="PF00728">
    <property type="entry name" value="Glyco_hydro_20"/>
    <property type="match status" value="1"/>
</dbReference>
<dbReference type="GO" id="GO:0005975">
    <property type="term" value="P:carbohydrate metabolic process"/>
    <property type="evidence" value="ECO:0007669"/>
    <property type="project" value="InterPro"/>
</dbReference>
<dbReference type="PANTHER" id="PTHR22600">
    <property type="entry name" value="BETA-HEXOSAMINIDASE"/>
    <property type="match status" value="1"/>
</dbReference>
<dbReference type="OrthoDB" id="428480at2759"/>
<dbReference type="GO" id="GO:0030203">
    <property type="term" value="P:glycosaminoglycan metabolic process"/>
    <property type="evidence" value="ECO:0007669"/>
    <property type="project" value="TreeGrafter"/>
</dbReference>
<dbReference type="EC" id="3.2.1.52" evidence="3"/>
<dbReference type="Gene3D" id="3.20.20.80">
    <property type="entry name" value="Glycosidases"/>
    <property type="match status" value="1"/>
</dbReference>
<dbReference type="InterPro" id="IPR015883">
    <property type="entry name" value="Glyco_hydro_20_cat"/>
</dbReference>
<dbReference type="SUPFAM" id="SSF51445">
    <property type="entry name" value="(Trans)glycosidases"/>
    <property type="match status" value="1"/>
</dbReference>
<keyword evidence="7" id="KW-1185">Reference proteome</keyword>
<dbReference type="EMBL" id="BDIP01000991">
    <property type="protein sequence ID" value="GIQ83291.1"/>
    <property type="molecule type" value="Genomic_DNA"/>
</dbReference>
<comment type="similarity">
    <text evidence="2">Belongs to the glycosyl hydrolase 20 family.</text>
</comment>
<gene>
    <name evidence="6" type="ORF">KIPB_004592</name>
</gene>
<proteinExistence type="inferred from homology"/>
<name>A0A9K3GID5_9EUKA</name>
<evidence type="ECO:0000259" key="5">
    <source>
        <dbReference type="Pfam" id="PF00728"/>
    </source>
</evidence>
<evidence type="ECO:0000256" key="4">
    <source>
        <dbReference type="ARBA" id="ARBA00022801"/>
    </source>
</evidence>
<dbReference type="GO" id="GO:0006689">
    <property type="term" value="P:ganglioside catabolic process"/>
    <property type="evidence" value="ECO:0007669"/>
    <property type="project" value="TreeGrafter"/>
</dbReference>
<dbReference type="PANTHER" id="PTHR22600:SF21">
    <property type="entry name" value="BETA-HEXOSAMINIDASE A"/>
    <property type="match status" value="1"/>
</dbReference>
<dbReference type="PRINTS" id="PR00738">
    <property type="entry name" value="GLHYDRLASE20"/>
</dbReference>
<dbReference type="Proteomes" id="UP000265618">
    <property type="component" value="Unassembled WGS sequence"/>
</dbReference>
<evidence type="ECO:0000256" key="3">
    <source>
        <dbReference type="ARBA" id="ARBA00012663"/>
    </source>
</evidence>
<protein>
    <recommendedName>
        <fullName evidence="3">beta-N-acetylhexosaminidase</fullName>
        <ecNumber evidence="3">3.2.1.52</ecNumber>
    </recommendedName>
</protein>
<accession>A0A9K3GID5</accession>
<evidence type="ECO:0000256" key="2">
    <source>
        <dbReference type="ARBA" id="ARBA00006285"/>
    </source>
</evidence>
<evidence type="ECO:0000313" key="6">
    <source>
        <dbReference type="EMBL" id="GIQ83291.1"/>
    </source>
</evidence>
<dbReference type="GO" id="GO:0005764">
    <property type="term" value="C:lysosome"/>
    <property type="evidence" value="ECO:0007669"/>
    <property type="project" value="TreeGrafter"/>
</dbReference>
<feature type="domain" description="Glycoside hydrolase family 20 catalytic" evidence="5">
    <location>
        <begin position="1"/>
        <end position="150"/>
    </location>
</feature>
<comment type="catalytic activity">
    <reaction evidence="1">
        <text>Hydrolysis of terminal non-reducing N-acetyl-D-hexosamine residues in N-acetyl-beta-D-hexosaminides.</text>
        <dbReference type="EC" id="3.2.1.52"/>
    </reaction>
</comment>
<keyword evidence="4" id="KW-0378">Hydrolase</keyword>